<evidence type="ECO:0000313" key="1">
    <source>
        <dbReference type="EMBL" id="MCI89757.1"/>
    </source>
</evidence>
<dbReference type="AlphaFoldDB" id="A0A392VPF3"/>
<dbReference type="Proteomes" id="UP000265520">
    <property type="component" value="Unassembled WGS sequence"/>
</dbReference>
<feature type="non-terminal residue" evidence="1">
    <location>
        <position position="22"/>
    </location>
</feature>
<comment type="caution">
    <text evidence="1">The sequence shown here is derived from an EMBL/GenBank/DDBJ whole genome shotgun (WGS) entry which is preliminary data.</text>
</comment>
<proteinExistence type="predicted"/>
<reference evidence="1 2" key="1">
    <citation type="journal article" date="2018" name="Front. Plant Sci.">
        <title>Red Clover (Trifolium pratense) and Zigzag Clover (T. medium) - A Picture of Genomic Similarities and Differences.</title>
        <authorList>
            <person name="Dluhosova J."/>
            <person name="Istvanek J."/>
            <person name="Nedelnik J."/>
            <person name="Repkova J."/>
        </authorList>
    </citation>
    <scope>NUCLEOTIDE SEQUENCE [LARGE SCALE GENOMIC DNA]</scope>
    <source>
        <strain evidence="2">cv. 10/8</strain>
        <tissue evidence="1">Leaf</tissue>
    </source>
</reference>
<dbReference type="EMBL" id="LXQA011227262">
    <property type="protein sequence ID" value="MCI89757.1"/>
    <property type="molecule type" value="Genomic_DNA"/>
</dbReference>
<organism evidence="1 2">
    <name type="scientific">Trifolium medium</name>
    <dbReference type="NCBI Taxonomy" id="97028"/>
    <lineage>
        <taxon>Eukaryota</taxon>
        <taxon>Viridiplantae</taxon>
        <taxon>Streptophyta</taxon>
        <taxon>Embryophyta</taxon>
        <taxon>Tracheophyta</taxon>
        <taxon>Spermatophyta</taxon>
        <taxon>Magnoliopsida</taxon>
        <taxon>eudicotyledons</taxon>
        <taxon>Gunneridae</taxon>
        <taxon>Pentapetalae</taxon>
        <taxon>rosids</taxon>
        <taxon>fabids</taxon>
        <taxon>Fabales</taxon>
        <taxon>Fabaceae</taxon>
        <taxon>Papilionoideae</taxon>
        <taxon>50 kb inversion clade</taxon>
        <taxon>NPAAA clade</taxon>
        <taxon>Hologalegina</taxon>
        <taxon>IRL clade</taxon>
        <taxon>Trifolieae</taxon>
        <taxon>Trifolium</taxon>
    </lineage>
</organism>
<keyword evidence="2" id="KW-1185">Reference proteome</keyword>
<accession>A0A392VPF3</accession>
<name>A0A392VPF3_9FABA</name>
<sequence length="22" mass="2743">MWDMCYAFHKEQQMHDKKSDAL</sequence>
<protein>
    <submittedName>
        <fullName evidence="1">Uncharacterized protein</fullName>
    </submittedName>
</protein>
<evidence type="ECO:0000313" key="2">
    <source>
        <dbReference type="Proteomes" id="UP000265520"/>
    </source>
</evidence>